<feature type="transmembrane region" description="Helical" evidence="1">
    <location>
        <begin position="178"/>
        <end position="195"/>
    </location>
</feature>
<sequence length="440" mass="51171">MNLDFIKKYNLVKSTLFGFLAWFILFLLFPLKVKYELEFLPILYIALNYVFFLMGLKSLTSVKRDKQTSFSVNVFVLKKIMYFIIFLAFTGFFLKVLDKFYLRDTSFGNTMSENRVLLAQSGPSVISIISAITNPLSFIPLFIYFYINEKKPLLFYVCLFLFFSASLEFIVLGSRSGLFILLLLFGLYLFFFKRIKLSLKKMILLVVLLFSLGIYSINLFITRTTDFTGSDEKSIKHILTKANYNFTIEPTTATKESIINSDSKIYQSSYLGTINFVQYYLHGMYEFGYLYNNYSSDHHYGAYTFNIFAKFLNIILGTEIDLEKIQASPPRTGVYTTFFGPIFIDFGWFSLVFMFFFGVFQKSIYNHVLRGRIQYVPLLFYFLIINFFFPVINFVNGAQGLYTMSAFILFAWIYTLLSGKIILSRAGGKVKYVKILKSKV</sequence>
<feature type="transmembrane region" description="Helical" evidence="1">
    <location>
        <begin position="80"/>
        <end position="102"/>
    </location>
</feature>
<keyword evidence="1" id="KW-0812">Transmembrane</keyword>
<reference evidence="3" key="1">
    <citation type="submission" date="2016-10" db="EMBL/GenBank/DDBJ databases">
        <authorList>
            <person name="Varghese N."/>
            <person name="Submissions S."/>
        </authorList>
    </citation>
    <scope>NUCLEOTIDE SEQUENCE [LARGE SCALE GENOMIC DNA]</scope>
    <source>
        <strain evidence="3">DSM 15363</strain>
    </source>
</reference>
<dbReference type="Proteomes" id="UP000199492">
    <property type="component" value="Unassembled WGS sequence"/>
</dbReference>
<gene>
    <name evidence="2" type="ORF">SAMN04489796_101486</name>
</gene>
<feature type="transmembrane region" description="Helical" evidence="1">
    <location>
        <begin position="153"/>
        <end position="172"/>
    </location>
</feature>
<evidence type="ECO:0000313" key="2">
    <source>
        <dbReference type="EMBL" id="SDG75321.1"/>
    </source>
</evidence>
<feature type="transmembrane region" description="Helical" evidence="1">
    <location>
        <begin position="401"/>
        <end position="423"/>
    </location>
</feature>
<organism evidence="2 3">
    <name type="scientific">Winogradskyella thalassocola</name>
    <dbReference type="NCBI Taxonomy" id="262004"/>
    <lineage>
        <taxon>Bacteria</taxon>
        <taxon>Pseudomonadati</taxon>
        <taxon>Bacteroidota</taxon>
        <taxon>Flavobacteriia</taxon>
        <taxon>Flavobacteriales</taxon>
        <taxon>Flavobacteriaceae</taxon>
        <taxon>Winogradskyella</taxon>
    </lineage>
</organism>
<evidence type="ECO:0000313" key="3">
    <source>
        <dbReference type="Proteomes" id="UP000199492"/>
    </source>
</evidence>
<feature type="transmembrane region" description="Helical" evidence="1">
    <location>
        <begin position="338"/>
        <end position="360"/>
    </location>
</feature>
<dbReference type="AlphaFoldDB" id="A0A1G7WTR1"/>
<proteinExistence type="predicted"/>
<protein>
    <submittedName>
        <fullName evidence="2">Oligosaccharide repeat unit polymerase</fullName>
    </submittedName>
</protein>
<keyword evidence="1" id="KW-1133">Transmembrane helix</keyword>
<dbReference type="EMBL" id="FNCZ01000001">
    <property type="protein sequence ID" value="SDG75321.1"/>
    <property type="molecule type" value="Genomic_DNA"/>
</dbReference>
<evidence type="ECO:0000256" key="1">
    <source>
        <dbReference type="SAM" id="Phobius"/>
    </source>
</evidence>
<dbReference type="STRING" id="262004.SAMN04489796_101486"/>
<accession>A0A1G7WTR1</accession>
<feature type="transmembrane region" description="Helical" evidence="1">
    <location>
        <begin position="12"/>
        <end position="33"/>
    </location>
</feature>
<feature type="transmembrane region" description="Helical" evidence="1">
    <location>
        <begin position="202"/>
        <end position="221"/>
    </location>
</feature>
<name>A0A1G7WTR1_9FLAO</name>
<keyword evidence="1" id="KW-0472">Membrane</keyword>
<feature type="transmembrane region" description="Helical" evidence="1">
    <location>
        <begin position="122"/>
        <end position="146"/>
    </location>
</feature>
<feature type="transmembrane region" description="Helical" evidence="1">
    <location>
        <begin position="372"/>
        <end position="395"/>
    </location>
</feature>
<keyword evidence="3" id="KW-1185">Reference proteome</keyword>
<feature type="transmembrane region" description="Helical" evidence="1">
    <location>
        <begin position="39"/>
        <end position="59"/>
    </location>
</feature>